<proteinExistence type="predicted"/>
<evidence type="ECO:0008006" key="4">
    <source>
        <dbReference type="Google" id="ProtNLM"/>
    </source>
</evidence>
<evidence type="ECO:0000256" key="1">
    <source>
        <dbReference type="SAM" id="SignalP"/>
    </source>
</evidence>
<gene>
    <name evidence="2" type="ORF">V8J38_12210</name>
</gene>
<sequence>MGGRGSIGLLAGLAALALTHAAQAGAWSPPKGQGEVIVKYENIRAEEFYAADGDRVDLPGGRRDIVASVFVEYGLTNRLTLQAKGEWQDGRDEFLDYQGLGPIELGVRWQAYRDDRNVAAVYVGYAEGGAGRNAGYAPPGAGDSDWEVRLLAGRSFERAFVDLQAARRWRDGLPDEVRADATAGVHINRDWMVMVQAFGGAADGDGGARWLSLEGSVVRQFGDWRLQAGWRHAAAGREIPAGRGPVIGIWRRF</sequence>
<organism evidence="2 3">
    <name type="scientific">Brevundimonas olei</name>
    <dbReference type="NCBI Taxonomy" id="657642"/>
    <lineage>
        <taxon>Bacteria</taxon>
        <taxon>Pseudomonadati</taxon>
        <taxon>Pseudomonadota</taxon>
        <taxon>Alphaproteobacteria</taxon>
        <taxon>Caulobacterales</taxon>
        <taxon>Caulobacteraceae</taxon>
        <taxon>Brevundimonas</taxon>
    </lineage>
</organism>
<dbReference type="EMBL" id="CP146369">
    <property type="protein sequence ID" value="WWT54013.1"/>
    <property type="molecule type" value="Genomic_DNA"/>
</dbReference>
<feature type="chain" id="PRO_5046135159" description="Cellulose biosynthesis protein BcsS" evidence="1">
    <location>
        <begin position="25"/>
        <end position="253"/>
    </location>
</feature>
<keyword evidence="1" id="KW-0732">Signal</keyword>
<feature type="signal peptide" evidence="1">
    <location>
        <begin position="1"/>
        <end position="24"/>
    </location>
</feature>
<accession>A0ABZ2I8X1</accession>
<reference evidence="2 3" key="1">
    <citation type="submission" date="2024-02" db="EMBL/GenBank/DDBJ databases">
        <title>Distribution and functional of Brevundimonas-related endobacteria within Verticillium dahliae.</title>
        <authorList>
            <person name="Zeng H."/>
        </authorList>
    </citation>
    <scope>NUCLEOTIDE SEQUENCE [LARGE SCALE GENOMIC DNA]</scope>
    <source>
        <strain evidence="2 3">TRM 44200</strain>
    </source>
</reference>
<protein>
    <recommendedName>
        <fullName evidence="4">Cellulose biosynthesis protein BcsS</fullName>
    </recommendedName>
</protein>
<keyword evidence="3" id="KW-1185">Reference proteome</keyword>
<dbReference type="Proteomes" id="UP001363460">
    <property type="component" value="Chromosome"/>
</dbReference>
<evidence type="ECO:0000313" key="2">
    <source>
        <dbReference type="EMBL" id="WWT54013.1"/>
    </source>
</evidence>
<dbReference type="RefSeq" id="WP_338576035.1">
    <property type="nucleotide sequence ID" value="NZ_CP146369.1"/>
</dbReference>
<evidence type="ECO:0000313" key="3">
    <source>
        <dbReference type="Proteomes" id="UP001363460"/>
    </source>
</evidence>
<name>A0ABZ2I8X1_9CAUL</name>